<dbReference type="AlphaFoldDB" id="A5BBS6"/>
<protein>
    <submittedName>
        <fullName evidence="2">Uncharacterized protein</fullName>
    </submittedName>
</protein>
<proteinExistence type="predicted"/>
<sequence>MPCAICLSYEHLVEECPIIPTEREMFGDCNTYNSNWRDHPNFSWKPQPPQYQQPTQAPQQASNLEQAMVNLCKVVGDFIEKQEATNARVDQRIDRVESTLNKRMDEMQNDLSQKLDILQDSISRLANLNTVQEKENSHSKPYQNSTRIEKKLKEVFRSEIEAKSVKNRAKTGQKQGVCEISQPLRNQHFAAKPVRSLRPLSAKIFAAAKPILAHECHFAVQEHLFRSYETHCEVKKADFATKVPFRKGFRGCESTFGTRVPFCSTVTLISQLRNGCEIPKREKSQFRSQSSILKSISKLRNHFLAHECHLEALYTHFAAAKWLQNLNTLKSFSSSNYVYNISFQSLGSQKSRASNSAQFGGEMKKLWSFEDKCAKLSENFVAETPFGRVFHSCETNFWHTSAICSIVPFISKLRYSCKITFELQNHFLAHESHFAAPYTHFRAAKSLLSIEMPAKSPPSFEMAAKSPPSFEMAFKLQN</sequence>
<dbReference type="EMBL" id="AM453745">
    <property type="protein sequence ID" value="CAN61214.1"/>
    <property type="molecule type" value="Genomic_DNA"/>
</dbReference>
<feature type="region of interest" description="Disordered" evidence="1">
    <location>
        <begin position="40"/>
        <end position="60"/>
    </location>
</feature>
<reference evidence="2" key="1">
    <citation type="journal article" date="2007" name="PLoS ONE">
        <title>The first genome sequence of an elite grapevine cultivar (Pinot noir Vitis vinifera L.): coping with a highly heterozygous genome.</title>
        <authorList>
            <person name="Velasco R."/>
            <person name="Zharkikh A."/>
            <person name="Troggio M."/>
            <person name="Cartwright D.A."/>
            <person name="Cestaro A."/>
            <person name="Pruss D."/>
            <person name="Pindo M."/>
            <person name="FitzGerald L.M."/>
            <person name="Vezzulli S."/>
            <person name="Reid J."/>
            <person name="Malacarne G."/>
            <person name="Iliev D."/>
            <person name="Coppola G."/>
            <person name="Wardell B."/>
            <person name="Micheletti D."/>
            <person name="Macalma T."/>
            <person name="Facci M."/>
            <person name="Mitchell J.T."/>
            <person name="Perazzolli M."/>
            <person name="Eldredge G."/>
            <person name="Gatto P."/>
            <person name="Oyzerski R."/>
            <person name="Moretto M."/>
            <person name="Gutin N."/>
            <person name="Stefanini M."/>
            <person name="Chen Y."/>
            <person name="Segala C."/>
            <person name="Davenport C."/>
            <person name="Dematte L."/>
            <person name="Mraz A."/>
            <person name="Battilana J."/>
            <person name="Stormo K."/>
            <person name="Costa F."/>
            <person name="Tao Q."/>
            <person name="Si-Ammour A."/>
            <person name="Harkins T."/>
            <person name="Lackey A."/>
            <person name="Perbost C."/>
            <person name="Taillon B."/>
            <person name="Stella A."/>
            <person name="Solovyev V."/>
            <person name="Fawcett J.A."/>
            <person name="Sterck L."/>
            <person name="Vandepoele K."/>
            <person name="Grando S.M."/>
            <person name="Toppo S."/>
            <person name="Moser C."/>
            <person name="Lanchbury J."/>
            <person name="Bogden R."/>
            <person name="Skolnick M."/>
            <person name="Sgaramella V."/>
            <person name="Bhatnagar S.K."/>
            <person name="Fontana P."/>
            <person name="Gutin A."/>
            <person name="Van de Peer Y."/>
            <person name="Salamini F."/>
            <person name="Viola R."/>
        </authorList>
    </citation>
    <scope>NUCLEOTIDE SEQUENCE</scope>
</reference>
<accession>A5BBS6</accession>
<evidence type="ECO:0000313" key="2">
    <source>
        <dbReference type="EMBL" id="CAN61214.1"/>
    </source>
</evidence>
<organism evidence="2">
    <name type="scientific">Vitis vinifera</name>
    <name type="common">Grape</name>
    <dbReference type="NCBI Taxonomy" id="29760"/>
    <lineage>
        <taxon>Eukaryota</taxon>
        <taxon>Viridiplantae</taxon>
        <taxon>Streptophyta</taxon>
        <taxon>Embryophyta</taxon>
        <taxon>Tracheophyta</taxon>
        <taxon>Spermatophyta</taxon>
        <taxon>Magnoliopsida</taxon>
        <taxon>eudicotyledons</taxon>
        <taxon>Gunneridae</taxon>
        <taxon>Pentapetalae</taxon>
        <taxon>rosids</taxon>
        <taxon>Vitales</taxon>
        <taxon>Vitaceae</taxon>
        <taxon>Viteae</taxon>
        <taxon>Vitis</taxon>
    </lineage>
</organism>
<evidence type="ECO:0000256" key="1">
    <source>
        <dbReference type="SAM" id="MobiDB-lite"/>
    </source>
</evidence>
<name>A5BBS6_VITVI</name>
<gene>
    <name evidence="2" type="ORF">VITISV_028435</name>
</gene>